<evidence type="ECO:0000256" key="2">
    <source>
        <dbReference type="ARBA" id="ARBA00022679"/>
    </source>
</evidence>
<dbReference type="PANTHER" id="PTHR11739:SF8">
    <property type="entry name" value="CITRATE SYNTHASE, MITOCHONDRIAL"/>
    <property type="match status" value="1"/>
</dbReference>
<dbReference type="Gene3D" id="1.10.580.10">
    <property type="entry name" value="Citrate Synthase, domain 1"/>
    <property type="match status" value="1"/>
</dbReference>
<name>A0ABQ7J530_9APIC</name>
<dbReference type="NCBIfam" id="NF007128">
    <property type="entry name" value="PRK09569.1"/>
    <property type="match status" value="1"/>
</dbReference>
<dbReference type="EMBL" id="JADAQX010000975">
    <property type="protein sequence ID" value="KAF8819083.1"/>
    <property type="molecule type" value="Genomic_DNA"/>
</dbReference>
<dbReference type="InterPro" id="IPR036969">
    <property type="entry name" value="Citrate_synthase_sf"/>
</dbReference>
<evidence type="ECO:0000313" key="4">
    <source>
        <dbReference type="EMBL" id="KAF8819083.1"/>
    </source>
</evidence>
<keyword evidence="2 3" id="KW-0808">Transferase</keyword>
<dbReference type="PROSITE" id="PS00480">
    <property type="entry name" value="CITRATE_SYNTHASE"/>
    <property type="match status" value="1"/>
</dbReference>
<comment type="similarity">
    <text evidence="1 3">Belongs to the citrate synthase family.</text>
</comment>
<organism evidence="4 5">
    <name type="scientific">Cardiosporidium cionae</name>
    <dbReference type="NCBI Taxonomy" id="476202"/>
    <lineage>
        <taxon>Eukaryota</taxon>
        <taxon>Sar</taxon>
        <taxon>Alveolata</taxon>
        <taxon>Apicomplexa</taxon>
        <taxon>Aconoidasida</taxon>
        <taxon>Nephromycida</taxon>
        <taxon>Cardiosporidium</taxon>
    </lineage>
</organism>
<dbReference type="InterPro" id="IPR016143">
    <property type="entry name" value="Citrate_synth-like_sm_a-sub"/>
</dbReference>
<proteinExistence type="inferred from homology"/>
<evidence type="ECO:0000256" key="1">
    <source>
        <dbReference type="ARBA" id="ARBA00010566"/>
    </source>
</evidence>
<protein>
    <recommendedName>
        <fullName evidence="3">Citrate synthase</fullName>
    </recommendedName>
</protein>
<reference evidence="4 5" key="1">
    <citation type="journal article" date="2020" name="bioRxiv">
        <title>Metabolic contributions of an alphaproteobacterial endosymbiont in the apicomplexan Cardiosporidium cionae.</title>
        <authorList>
            <person name="Hunter E.S."/>
            <person name="Paight C.J."/>
            <person name="Lane C.E."/>
        </authorList>
    </citation>
    <scope>NUCLEOTIDE SEQUENCE [LARGE SCALE GENOMIC DNA]</scope>
    <source>
        <strain evidence="4">ESH_2018</strain>
    </source>
</reference>
<dbReference type="Pfam" id="PF00285">
    <property type="entry name" value="Citrate_synt"/>
    <property type="match status" value="1"/>
</dbReference>
<dbReference type="InterPro" id="IPR019810">
    <property type="entry name" value="Citrate_synthase_AS"/>
</dbReference>
<keyword evidence="5" id="KW-1185">Reference proteome</keyword>
<evidence type="ECO:0000313" key="5">
    <source>
        <dbReference type="Proteomes" id="UP000823046"/>
    </source>
</evidence>
<dbReference type="Proteomes" id="UP000823046">
    <property type="component" value="Unassembled WGS sequence"/>
</dbReference>
<gene>
    <name evidence="4" type="primary">CS</name>
    <name evidence="4" type="ORF">IE077_001718</name>
</gene>
<dbReference type="InterPro" id="IPR016142">
    <property type="entry name" value="Citrate_synth-like_lrg_a-sub"/>
</dbReference>
<dbReference type="Gene3D" id="1.10.230.10">
    <property type="entry name" value="Cytochrome P450-Terp, domain 2"/>
    <property type="match status" value="1"/>
</dbReference>
<evidence type="ECO:0000256" key="3">
    <source>
        <dbReference type="RuleBase" id="RU000441"/>
    </source>
</evidence>
<sequence length="486" mass="53591">MRAFSLFSSLQLLRSGSRWSRNSKVFSSITFCPATYIASGCIFRLPSNRNIHSLLPYLQERILQLAEEKRASLKEIRKQSGSLGVSTATVDSVAGGMRGLTCLLTETSELDSEKGITFRGHTIDECIQSLPTAPGGYYPLPEGLFWLLLTGEIPTAEEVTALSAFIAERSFVPHYVKQTINCLPKQSHPMTQLIVAMAALQSESSFARHYGASLSKKDYWKEILNDGLSMVAKIPVVAAYIYRRTFKDGHLPEVDTSLDWASNFVNLLGFSSPEHSELMRLYLFLHADHEGGNVSAHSSTLVGSALADPFLCFTAAMAGLAGPLHGLANQECLKWLQSIQKELMGEIPSEERIKEMAQATLASGKVIPGYGHAVLRVTDPRFVAQHAFALRHLPEFDLFKLLDVCVKVIPDVLLATGKVKNPYPNVDCHSGVLLQYYDLVEVDYYTVLFGVSRSLGIVSQLVWARLLGLPIERPKSISISGLQKLL</sequence>
<comment type="caution">
    <text evidence="4">The sequence shown here is derived from an EMBL/GenBank/DDBJ whole genome shotgun (WGS) entry which is preliminary data.</text>
</comment>
<dbReference type="SUPFAM" id="SSF48256">
    <property type="entry name" value="Citrate synthase"/>
    <property type="match status" value="1"/>
</dbReference>
<dbReference type="PANTHER" id="PTHR11739">
    <property type="entry name" value="CITRATE SYNTHASE"/>
    <property type="match status" value="1"/>
</dbReference>
<dbReference type="InterPro" id="IPR002020">
    <property type="entry name" value="Citrate_synthase"/>
</dbReference>
<dbReference type="PRINTS" id="PR00143">
    <property type="entry name" value="CITRTSNTHASE"/>
</dbReference>
<accession>A0ABQ7J530</accession>